<dbReference type="RefSeq" id="XP_001384220.2">
    <property type="nucleotide sequence ID" value="XM_001384183.1"/>
</dbReference>
<proteinExistence type="predicted"/>
<dbReference type="SUPFAM" id="SSF46689">
    <property type="entry name" value="Homeodomain-like"/>
    <property type="match status" value="1"/>
</dbReference>
<organism evidence="2 3">
    <name type="scientific">Scheffersomyces stipitis (strain ATCC 58785 / CBS 6054 / NBRC 10063 / NRRL Y-11545)</name>
    <name type="common">Yeast</name>
    <name type="synonym">Pichia stipitis</name>
    <dbReference type="NCBI Taxonomy" id="322104"/>
    <lineage>
        <taxon>Eukaryota</taxon>
        <taxon>Fungi</taxon>
        <taxon>Dikarya</taxon>
        <taxon>Ascomycota</taxon>
        <taxon>Saccharomycotina</taxon>
        <taxon>Pichiomycetes</taxon>
        <taxon>Debaryomycetaceae</taxon>
        <taxon>Scheffersomyces</taxon>
    </lineage>
</organism>
<gene>
    <name evidence="2" type="ORF">PICST_65645</name>
</gene>
<accession>A3LU68</accession>
<dbReference type="InParanoid" id="A3LU68"/>
<protein>
    <recommendedName>
        <fullName evidence="1">SWIRM domain-containing protein</fullName>
    </recommendedName>
</protein>
<dbReference type="OMA" id="PFKIENY"/>
<keyword evidence="3" id="KW-1185">Reference proteome</keyword>
<dbReference type="Proteomes" id="UP000002258">
    <property type="component" value="Chromosome 4"/>
</dbReference>
<sequence length="332" mass="37934">MSLLYHPLSRSVNTRDLSGCLTPNNQAVEEFKYKTSELVTSAAKPSVTSNILSPPLSPYQRNNVTIHPPLVMEKSYMQTVSPFKIENYQDYKLTIDAWAELGPAYKSHQLHFLDQYSVISQEESQKKSAFLLQQRRATSTKRRAAVLDSDNESDVSTDRVRTRRVIKTTNRDMDFESGSELDSLVNLTPKKKKIRRDNTSSPSIAQQQQSLIDESIPDFSPVAEKTLPANNTKCLKIEWKGQPMDLSTDPNLSKLHPAEVVLASILRLPAAVYLDSKRRLFYEKVQRLKVGKQFRRTDAQKACRIDVNKASRLFAAFEKVGWLEDHHFQQYL</sequence>
<dbReference type="FunFam" id="1.10.10.10:FF:000087">
    <property type="entry name" value="Transcriptional adapter 2"/>
    <property type="match status" value="1"/>
</dbReference>
<dbReference type="PANTHER" id="PTHR12374">
    <property type="entry name" value="TRANSCRIPTIONAL ADAPTOR 2 ADA2 -RELATED"/>
    <property type="match status" value="1"/>
</dbReference>
<dbReference type="GO" id="GO:0070210">
    <property type="term" value="C:Rpd3L-Expanded complex"/>
    <property type="evidence" value="ECO:0007669"/>
    <property type="project" value="TreeGrafter"/>
</dbReference>
<dbReference type="InterPro" id="IPR009057">
    <property type="entry name" value="Homeodomain-like_sf"/>
</dbReference>
<dbReference type="GO" id="GO:0006357">
    <property type="term" value="P:regulation of transcription by RNA polymerase II"/>
    <property type="evidence" value="ECO:0007669"/>
    <property type="project" value="TreeGrafter"/>
</dbReference>
<dbReference type="GO" id="GO:0006338">
    <property type="term" value="P:chromatin remodeling"/>
    <property type="evidence" value="ECO:0007669"/>
    <property type="project" value="TreeGrafter"/>
</dbReference>
<dbReference type="InterPro" id="IPR007526">
    <property type="entry name" value="SWIRM"/>
</dbReference>
<dbReference type="PROSITE" id="PS50934">
    <property type="entry name" value="SWIRM"/>
    <property type="match status" value="1"/>
</dbReference>
<dbReference type="GO" id="GO:0003682">
    <property type="term" value="F:chromatin binding"/>
    <property type="evidence" value="ECO:0007669"/>
    <property type="project" value="TreeGrafter"/>
</dbReference>
<evidence type="ECO:0000259" key="1">
    <source>
        <dbReference type="PROSITE" id="PS50934"/>
    </source>
</evidence>
<dbReference type="GO" id="GO:0003713">
    <property type="term" value="F:transcription coactivator activity"/>
    <property type="evidence" value="ECO:0007669"/>
    <property type="project" value="TreeGrafter"/>
</dbReference>
<dbReference type="KEGG" id="pic:PICST_65645"/>
<dbReference type="eggNOG" id="ENOG502R6VN">
    <property type="taxonomic scope" value="Eukaryota"/>
</dbReference>
<dbReference type="FunCoup" id="A3LU68">
    <property type="interactions" value="133"/>
</dbReference>
<dbReference type="HOGENOM" id="CLU_042442_0_1_1"/>
<reference evidence="2 3" key="1">
    <citation type="journal article" date="2007" name="Nat. Biotechnol.">
        <title>Genome sequence of the lignocellulose-bioconverting and xylose-fermenting yeast Pichia stipitis.</title>
        <authorList>
            <person name="Jeffries T.W."/>
            <person name="Grigoriev I.V."/>
            <person name="Grimwood J."/>
            <person name="Laplaza J.M."/>
            <person name="Aerts A."/>
            <person name="Salamov A."/>
            <person name="Schmutz J."/>
            <person name="Lindquist E."/>
            <person name="Dehal P."/>
            <person name="Shapiro H."/>
            <person name="Jin Y.S."/>
            <person name="Passoth V."/>
            <person name="Richardson P.M."/>
        </authorList>
    </citation>
    <scope>NUCLEOTIDE SEQUENCE [LARGE SCALE GENOMIC DNA]</scope>
    <source>
        <strain evidence="3">ATCC 58785 / CBS 6054 / NBRC 10063 / NRRL Y-11545</strain>
    </source>
</reference>
<dbReference type="AlphaFoldDB" id="A3LU68"/>
<feature type="domain" description="SWIRM" evidence="1">
    <location>
        <begin position="235"/>
        <end position="332"/>
    </location>
</feature>
<evidence type="ECO:0000313" key="3">
    <source>
        <dbReference type="Proteomes" id="UP000002258"/>
    </source>
</evidence>
<dbReference type="STRING" id="322104.A3LU68"/>
<evidence type="ECO:0000313" key="2">
    <source>
        <dbReference type="EMBL" id="ABN66191.2"/>
    </source>
</evidence>
<dbReference type="PANTHER" id="PTHR12374:SF21">
    <property type="entry name" value="SWIRM DOMAIN-CONTAINING PROTEIN FUN19-RELATED"/>
    <property type="match status" value="1"/>
</dbReference>
<dbReference type="Gene3D" id="1.10.10.10">
    <property type="entry name" value="Winged helix-like DNA-binding domain superfamily/Winged helix DNA-binding domain"/>
    <property type="match status" value="1"/>
</dbReference>
<dbReference type="EMBL" id="CP000498">
    <property type="protein sequence ID" value="ABN66191.2"/>
    <property type="molecule type" value="Genomic_DNA"/>
</dbReference>
<dbReference type="OrthoDB" id="5598695at2759"/>
<dbReference type="Pfam" id="PF04433">
    <property type="entry name" value="SWIRM"/>
    <property type="match status" value="1"/>
</dbReference>
<name>A3LU68_PICST</name>
<dbReference type="GeneID" id="4838477"/>
<dbReference type="InterPro" id="IPR036388">
    <property type="entry name" value="WH-like_DNA-bd_sf"/>
</dbReference>